<keyword evidence="1" id="KW-0614">Plasmid</keyword>
<name>A0ACD4ZYS7_9ACTN</name>
<sequence>MGAPAGDRGATRKPEEIAAHLRGQLHSLPDVPTVLALTCAETRLGTDRLTAVRDALMDDGCTGLVVLPELRAFSELSRNIDRVADRAGEAAAVAHRLAHVVTTTLREVSRTSGSRH</sequence>
<reference evidence="1" key="1">
    <citation type="submission" date="2022-10" db="EMBL/GenBank/DDBJ databases">
        <title>The complete genomes of actinobacterial strains from the NBC collection.</title>
        <authorList>
            <person name="Joergensen T.S."/>
            <person name="Alvarez Arevalo M."/>
            <person name="Sterndorff E.B."/>
            <person name="Faurdal D."/>
            <person name="Vuksanovic O."/>
            <person name="Mourched A.-S."/>
            <person name="Charusanti P."/>
            <person name="Shaw S."/>
            <person name="Blin K."/>
            <person name="Weber T."/>
        </authorList>
    </citation>
    <scope>NUCLEOTIDE SEQUENCE</scope>
    <source>
        <strain evidence="1">NBC 01771</strain>
    </source>
</reference>
<keyword evidence="2" id="KW-1185">Reference proteome</keyword>
<geneLocation type="plasmid" evidence="1 2">
    <name>unnamed1</name>
</geneLocation>
<protein>
    <submittedName>
        <fullName evidence="1">Uncharacterized protein</fullName>
    </submittedName>
</protein>
<dbReference type="Proteomes" id="UP001348369">
    <property type="component" value="Plasmid unnamed1"/>
</dbReference>
<proteinExistence type="predicted"/>
<dbReference type="EMBL" id="CP109110">
    <property type="protein sequence ID" value="WSC03524.1"/>
    <property type="molecule type" value="Genomic_DNA"/>
</dbReference>
<gene>
    <name evidence="1" type="ORF">OG835_42325</name>
</gene>
<organism evidence="1 2">
    <name type="scientific">Streptomyces scopuliridis</name>
    <dbReference type="NCBI Taxonomy" id="452529"/>
    <lineage>
        <taxon>Bacteria</taxon>
        <taxon>Bacillati</taxon>
        <taxon>Actinomycetota</taxon>
        <taxon>Actinomycetes</taxon>
        <taxon>Kitasatosporales</taxon>
        <taxon>Streptomycetaceae</taxon>
        <taxon>Streptomyces</taxon>
    </lineage>
</organism>
<evidence type="ECO:0000313" key="1">
    <source>
        <dbReference type="EMBL" id="WSC03524.1"/>
    </source>
</evidence>
<accession>A0ACD4ZYS7</accession>
<evidence type="ECO:0000313" key="2">
    <source>
        <dbReference type="Proteomes" id="UP001348369"/>
    </source>
</evidence>